<feature type="domain" description="ABC transporter" evidence="10">
    <location>
        <begin position="4"/>
        <end position="240"/>
    </location>
</feature>
<dbReference type="GO" id="GO:0006826">
    <property type="term" value="P:iron ion transport"/>
    <property type="evidence" value="ECO:0007669"/>
    <property type="project" value="UniProtKB-KW"/>
</dbReference>
<name>A0A160PV40_9CORY</name>
<dbReference type="SUPFAM" id="SSF52540">
    <property type="entry name" value="P-loop containing nucleoside triphosphate hydrolases"/>
    <property type="match status" value="1"/>
</dbReference>
<dbReference type="InterPro" id="IPR027417">
    <property type="entry name" value="P-loop_NTPase"/>
</dbReference>
<dbReference type="SMART" id="SM00382">
    <property type="entry name" value="AAA"/>
    <property type="match status" value="1"/>
</dbReference>
<keyword evidence="6 11" id="KW-0067">ATP-binding</keyword>
<evidence type="ECO:0000313" key="12">
    <source>
        <dbReference type="Proteomes" id="UP000218244"/>
    </source>
</evidence>
<keyword evidence="2" id="KW-0813">Transport</keyword>
<dbReference type="Pfam" id="PF00005">
    <property type="entry name" value="ABC_tran"/>
    <property type="match status" value="1"/>
</dbReference>
<protein>
    <submittedName>
        <fullName evidence="11">Ferric enterobactin transport ATP-binding protein</fullName>
    </submittedName>
</protein>
<evidence type="ECO:0000256" key="4">
    <source>
        <dbReference type="ARBA" id="ARBA00022496"/>
    </source>
</evidence>
<evidence type="ECO:0000256" key="9">
    <source>
        <dbReference type="ARBA" id="ARBA00023136"/>
    </source>
</evidence>
<accession>A0A160PV40</accession>
<dbReference type="KEGG" id="csur:N24_2799"/>
<keyword evidence="12" id="KW-1185">Reference proteome</keyword>
<keyword evidence="5" id="KW-0547">Nucleotide-binding</keyword>
<dbReference type="GO" id="GO:0005524">
    <property type="term" value="F:ATP binding"/>
    <property type="evidence" value="ECO:0007669"/>
    <property type="project" value="UniProtKB-KW"/>
</dbReference>
<dbReference type="FunFam" id="3.40.50.300:FF:000134">
    <property type="entry name" value="Iron-enterobactin ABC transporter ATP-binding protein"/>
    <property type="match status" value="1"/>
</dbReference>
<gene>
    <name evidence="11" type="ORF">N24_2799</name>
</gene>
<dbReference type="PROSITE" id="PS00211">
    <property type="entry name" value="ABC_TRANSPORTER_1"/>
    <property type="match status" value="1"/>
</dbReference>
<evidence type="ECO:0000259" key="10">
    <source>
        <dbReference type="PROSITE" id="PS50893"/>
    </source>
</evidence>
<dbReference type="GO" id="GO:0016887">
    <property type="term" value="F:ATP hydrolysis activity"/>
    <property type="evidence" value="ECO:0007669"/>
    <property type="project" value="InterPro"/>
</dbReference>
<keyword evidence="9" id="KW-0472">Membrane</keyword>
<evidence type="ECO:0000256" key="3">
    <source>
        <dbReference type="ARBA" id="ARBA00022475"/>
    </source>
</evidence>
<evidence type="ECO:0000256" key="5">
    <source>
        <dbReference type="ARBA" id="ARBA00022741"/>
    </source>
</evidence>
<evidence type="ECO:0000256" key="2">
    <source>
        <dbReference type="ARBA" id="ARBA00022448"/>
    </source>
</evidence>
<evidence type="ECO:0000256" key="6">
    <source>
        <dbReference type="ARBA" id="ARBA00022840"/>
    </source>
</evidence>
<dbReference type="GO" id="GO:0005886">
    <property type="term" value="C:plasma membrane"/>
    <property type="evidence" value="ECO:0007669"/>
    <property type="project" value="UniProtKB-SubCell"/>
</dbReference>
<comment type="subcellular location">
    <subcellularLocation>
        <location evidence="1">Cell membrane</location>
        <topology evidence="1">Peripheral membrane protein</topology>
    </subcellularLocation>
</comment>
<dbReference type="InterPro" id="IPR051535">
    <property type="entry name" value="Siderophore_ABC-ATPase"/>
</dbReference>
<dbReference type="PANTHER" id="PTHR42771:SF12">
    <property type="entry name" value="FE(3+) DICITRATE TRANSPORT ATP-BINDING PROTEIN FECE-RELATED"/>
    <property type="match status" value="1"/>
</dbReference>
<keyword evidence="4" id="KW-0410">Iron transport</keyword>
<evidence type="ECO:0000256" key="1">
    <source>
        <dbReference type="ARBA" id="ARBA00004202"/>
    </source>
</evidence>
<dbReference type="Proteomes" id="UP000218244">
    <property type="component" value="Chromosome"/>
</dbReference>
<evidence type="ECO:0000313" key="11">
    <source>
        <dbReference type="EMBL" id="BAU97061.1"/>
    </source>
</evidence>
<dbReference type="InterPro" id="IPR017871">
    <property type="entry name" value="ABC_transporter-like_CS"/>
</dbReference>
<dbReference type="InterPro" id="IPR003593">
    <property type="entry name" value="AAA+_ATPase"/>
</dbReference>
<dbReference type="Gene3D" id="3.40.50.300">
    <property type="entry name" value="P-loop containing nucleotide triphosphate hydrolases"/>
    <property type="match status" value="1"/>
</dbReference>
<keyword evidence="3" id="KW-1003">Cell membrane</keyword>
<dbReference type="PANTHER" id="PTHR42771">
    <property type="entry name" value="IRON(3+)-HYDROXAMATE IMPORT ATP-BINDING PROTEIN FHUC"/>
    <property type="match status" value="1"/>
</dbReference>
<evidence type="ECO:0000256" key="8">
    <source>
        <dbReference type="ARBA" id="ARBA00023065"/>
    </source>
</evidence>
<dbReference type="InterPro" id="IPR003439">
    <property type="entry name" value="ABC_transporter-like_ATP-bd"/>
</dbReference>
<organism evidence="11 12">
    <name type="scientific">Corynebacterium suranareeae</name>
    <dbReference type="NCBI Taxonomy" id="2506452"/>
    <lineage>
        <taxon>Bacteria</taxon>
        <taxon>Bacillati</taxon>
        <taxon>Actinomycetota</taxon>
        <taxon>Actinomycetes</taxon>
        <taxon>Mycobacteriales</taxon>
        <taxon>Corynebacteriaceae</taxon>
        <taxon>Corynebacterium</taxon>
    </lineage>
</organism>
<sequence length="264" mass="28761">MTRLALENARLGYADKVICQDVSLDVPDGQFTVIVGPNACGKSTLLKSLTRLISPMHGQILLDGHSLHNLPTRDVARKVGLLPQGPIAPDGIRVIDLVSRGRYPHQSLFKPWSPEDEAAVAEAMDATGIRELSGRLVDELSGGQRQRVWMAVALAQQTPILLLDEPTTFLDVSYQIELLELCRKLNRNSGHTLVAVLHDLNQAARYADHIIAMKDGEVVASGSPDAVITEELVRTVFGVDSIIIQDPESGAPLMIPTWGHADHH</sequence>
<dbReference type="CDD" id="cd03214">
    <property type="entry name" value="ABC_Iron-Siderophores_B12_Hemin"/>
    <property type="match status" value="1"/>
</dbReference>
<proteinExistence type="predicted"/>
<dbReference type="EMBL" id="AP017369">
    <property type="protein sequence ID" value="BAU97061.1"/>
    <property type="molecule type" value="Genomic_DNA"/>
</dbReference>
<evidence type="ECO:0000256" key="7">
    <source>
        <dbReference type="ARBA" id="ARBA00023004"/>
    </source>
</evidence>
<reference evidence="11 12" key="1">
    <citation type="submission" date="2016-02" db="EMBL/GenBank/DDBJ databases">
        <title>Corynebacterium glutamicum N24 whole genome sequencing project.</title>
        <authorList>
            <person name="Matsutani M."/>
            <person name="Nangtapong N."/>
            <person name="Yakushi T."/>
            <person name="Matsushita K."/>
        </authorList>
    </citation>
    <scope>NUCLEOTIDE SEQUENCE [LARGE SCALE GENOMIC DNA]</scope>
    <source>
        <strain evidence="11 12">N24</strain>
    </source>
</reference>
<dbReference type="PROSITE" id="PS50893">
    <property type="entry name" value="ABC_TRANSPORTER_2"/>
    <property type="match status" value="1"/>
</dbReference>
<keyword evidence="8" id="KW-0406">Ion transport</keyword>
<dbReference type="RefSeq" id="WP_096458506.1">
    <property type="nucleotide sequence ID" value="NZ_AP017369.1"/>
</dbReference>
<dbReference type="AlphaFoldDB" id="A0A160PV40"/>
<keyword evidence="7" id="KW-0408">Iron</keyword>